<accession>A0AAD3S9T9</accession>
<name>A0AAD3S9T9_NEPGR</name>
<comment type="caution">
    <text evidence="1">The sequence shown here is derived from an EMBL/GenBank/DDBJ whole genome shotgun (WGS) entry which is preliminary data.</text>
</comment>
<organism evidence="1 2">
    <name type="scientific">Nepenthes gracilis</name>
    <name type="common">Slender pitcher plant</name>
    <dbReference type="NCBI Taxonomy" id="150966"/>
    <lineage>
        <taxon>Eukaryota</taxon>
        <taxon>Viridiplantae</taxon>
        <taxon>Streptophyta</taxon>
        <taxon>Embryophyta</taxon>
        <taxon>Tracheophyta</taxon>
        <taxon>Spermatophyta</taxon>
        <taxon>Magnoliopsida</taxon>
        <taxon>eudicotyledons</taxon>
        <taxon>Gunneridae</taxon>
        <taxon>Pentapetalae</taxon>
        <taxon>Caryophyllales</taxon>
        <taxon>Nepenthaceae</taxon>
        <taxon>Nepenthes</taxon>
    </lineage>
</organism>
<gene>
    <name evidence="1" type="ORF">Nepgr_008607</name>
</gene>
<sequence>MVEEDTQKNIEDDPTKATAAMVEAKMGTNVEVAAEPMEQRGSSKTKALLKAESEAAVEMSLLEATSLSVPIDMSFECMECGLTCLQASCANSSSPSSSST</sequence>
<reference evidence="1" key="1">
    <citation type="submission" date="2023-05" db="EMBL/GenBank/DDBJ databases">
        <title>Nepenthes gracilis genome sequencing.</title>
        <authorList>
            <person name="Fukushima K."/>
        </authorList>
    </citation>
    <scope>NUCLEOTIDE SEQUENCE</scope>
    <source>
        <strain evidence="1">SING2019-196</strain>
    </source>
</reference>
<dbReference type="Proteomes" id="UP001279734">
    <property type="component" value="Unassembled WGS sequence"/>
</dbReference>
<evidence type="ECO:0000313" key="2">
    <source>
        <dbReference type="Proteomes" id="UP001279734"/>
    </source>
</evidence>
<keyword evidence="2" id="KW-1185">Reference proteome</keyword>
<protein>
    <submittedName>
        <fullName evidence="1">Uncharacterized protein</fullName>
    </submittedName>
</protein>
<proteinExistence type="predicted"/>
<dbReference type="AlphaFoldDB" id="A0AAD3S9T9"/>
<evidence type="ECO:0000313" key="1">
    <source>
        <dbReference type="EMBL" id="GMH06767.1"/>
    </source>
</evidence>
<dbReference type="EMBL" id="BSYO01000006">
    <property type="protein sequence ID" value="GMH06767.1"/>
    <property type="molecule type" value="Genomic_DNA"/>
</dbReference>